<dbReference type="InterPro" id="IPR050194">
    <property type="entry name" value="Glycosyltransferase_grp1"/>
</dbReference>
<feature type="region of interest" description="Disordered" evidence="1">
    <location>
        <begin position="249"/>
        <end position="270"/>
    </location>
</feature>
<dbReference type="Pfam" id="PF00534">
    <property type="entry name" value="Glycos_transf_1"/>
    <property type="match status" value="1"/>
</dbReference>
<dbReference type="InterPro" id="IPR001296">
    <property type="entry name" value="Glyco_trans_1"/>
</dbReference>
<protein>
    <recommendedName>
        <fullName evidence="2">Glycosyl transferase family 1 domain-containing protein</fullName>
    </recommendedName>
</protein>
<proteinExistence type="predicted"/>
<gene>
    <name evidence="3" type="ORF">S06H3_05673</name>
</gene>
<feature type="non-terminal residue" evidence="3">
    <location>
        <position position="1"/>
    </location>
</feature>
<feature type="domain" description="Glycosyl transferase family 1" evidence="2">
    <location>
        <begin position="66"/>
        <end position="226"/>
    </location>
</feature>
<dbReference type="AlphaFoldDB" id="X1L7B2"/>
<evidence type="ECO:0000259" key="2">
    <source>
        <dbReference type="Pfam" id="PF00534"/>
    </source>
</evidence>
<organism evidence="3">
    <name type="scientific">marine sediment metagenome</name>
    <dbReference type="NCBI Taxonomy" id="412755"/>
    <lineage>
        <taxon>unclassified sequences</taxon>
        <taxon>metagenomes</taxon>
        <taxon>ecological metagenomes</taxon>
    </lineage>
</organism>
<evidence type="ECO:0000313" key="3">
    <source>
        <dbReference type="EMBL" id="GAH90023.1"/>
    </source>
</evidence>
<dbReference type="EMBL" id="BARV01002127">
    <property type="protein sequence ID" value="GAH90023.1"/>
    <property type="molecule type" value="Genomic_DNA"/>
</dbReference>
<reference evidence="3" key="1">
    <citation type="journal article" date="2014" name="Front. Microbiol.">
        <title>High frequency of phylogenetically diverse reductive dehalogenase-homologous genes in deep subseafloor sedimentary metagenomes.</title>
        <authorList>
            <person name="Kawai M."/>
            <person name="Futagami T."/>
            <person name="Toyoda A."/>
            <person name="Takaki Y."/>
            <person name="Nishi S."/>
            <person name="Hori S."/>
            <person name="Arai W."/>
            <person name="Tsubouchi T."/>
            <person name="Morono Y."/>
            <person name="Uchiyama I."/>
            <person name="Ito T."/>
            <person name="Fujiyama A."/>
            <person name="Inagaki F."/>
            <person name="Takami H."/>
        </authorList>
    </citation>
    <scope>NUCLEOTIDE SEQUENCE</scope>
    <source>
        <strain evidence="3">Expedition CK06-06</strain>
    </source>
</reference>
<dbReference type="PANTHER" id="PTHR45947">
    <property type="entry name" value="SULFOQUINOVOSYL TRANSFERASE SQD2"/>
    <property type="match status" value="1"/>
</dbReference>
<dbReference type="GO" id="GO:0016757">
    <property type="term" value="F:glycosyltransferase activity"/>
    <property type="evidence" value="ECO:0007669"/>
    <property type="project" value="InterPro"/>
</dbReference>
<feature type="compositionally biased region" description="Basic residues" evidence="1">
    <location>
        <begin position="249"/>
        <end position="266"/>
    </location>
</feature>
<name>X1L7B2_9ZZZZ</name>
<dbReference type="CDD" id="cd03801">
    <property type="entry name" value="GT4_PimA-like"/>
    <property type="match status" value="1"/>
</dbReference>
<dbReference type="Gene3D" id="3.40.50.2000">
    <property type="entry name" value="Glycogen Phosphorylase B"/>
    <property type="match status" value="2"/>
</dbReference>
<accession>X1L7B2</accession>
<dbReference type="PANTHER" id="PTHR45947:SF3">
    <property type="entry name" value="SULFOQUINOVOSYL TRANSFERASE SQD2"/>
    <property type="match status" value="1"/>
</dbReference>
<evidence type="ECO:0000256" key="1">
    <source>
        <dbReference type="SAM" id="MobiDB-lite"/>
    </source>
</evidence>
<sequence>HNILSDKRYFSLCEDATRCAKAITVVSGNSRSQFLKAFGRGYAKNIYVIPGGVDINLYPFQLDTSTIDKKYKLEDKKMILFTGRLISHKGVKYLVNAAKEIKGEIFLAGEGPEKQYLSGLIAKKDLKNVHLLGLMSEERLRRFYYRADLFVSPSVWEEPLGLTILEAMASKTPVVATRKGGIPLLVKQGYNGVFVRPRNSSQIAKAVNALLENDELRKKMGENARKTIEEKFTWKKIALKFHRLYKSNGRNNRKKISSKPKQKKEKKYPNLLKIFKLKKKKRAG</sequence>
<dbReference type="SUPFAM" id="SSF53756">
    <property type="entry name" value="UDP-Glycosyltransferase/glycogen phosphorylase"/>
    <property type="match status" value="1"/>
</dbReference>
<comment type="caution">
    <text evidence="3">The sequence shown here is derived from an EMBL/GenBank/DDBJ whole genome shotgun (WGS) entry which is preliminary data.</text>
</comment>